<keyword evidence="8" id="KW-1185">Reference proteome</keyword>
<evidence type="ECO:0000256" key="3">
    <source>
        <dbReference type="ARBA" id="ARBA00022692"/>
    </source>
</evidence>
<sequence>MERGTGSSNERRAVFKEDSWFSQFRNGSNPWMARYVYGLIFLAANLLAWAVRDYGRGALTEMERLKNCKGGPNCLGAEGVLRVSLGCFVFYIIMFLSTAGTSKLYESRDSWHSGWWSVKIVLWIALTIIPFLIPASFIQLYGEIAHFGAGHIHVMLIATVAYVICIVGIIMMYIWYTPEPSCLLNIFFITWTLVLLQLMTSVSLHPKINAGFLTPGLMGLYVVFICWCAIRSYRLSTYSALKHFLLQIKALSIVGVVFMGMGLLTRGAIEPAGESCNRKAEASNRTDWLTIISFIVALLAMVIATFSTGIDSKCFQFRKDDSPAEDDVPYGYGFFHFVFATGAMYFAMLLIGWNTHHAMKKWTIDVGWTSTWVRIVNEWLAVCVYIWMLVAPIILKHRHASESVV</sequence>
<dbReference type="EMBL" id="JAFEMO010000004">
    <property type="protein sequence ID" value="KAH7572313.1"/>
    <property type="molecule type" value="Genomic_DNA"/>
</dbReference>
<comment type="subcellular location">
    <subcellularLocation>
        <location evidence="1">Membrane</location>
        <topology evidence="1">Multi-pass membrane protein</topology>
    </subcellularLocation>
</comment>
<feature type="transmembrane region" description="Helical" evidence="6">
    <location>
        <begin position="120"/>
        <end position="142"/>
    </location>
</feature>
<feature type="transmembrane region" description="Helical" evidence="6">
    <location>
        <begin position="210"/>
        <end position="230"/>
    </location>
</feature>
<organism evidence="7 8">
    <name type="scientific">Xanthoceras sorbifolium</name>
    <dbReference type="NCBI Taxonomy" id="99658"/>
    <lineage>
        <taxon>Eukaryota</taxon>
        <taxon>Viridiplantae</taxon>
        <taxon>Streptophyta</taxon>
        <taxon>Embryophyta</taxon>
        <taxon>Tracheophyta</taxon>
        <taxon>Spermatophyta</taxon>
        <taxon>Magnoliopsida</taxon>
        <taxon>eudicotyledons</taxon>
        <taxon>Gunneridae</taxon>
        <taxon>Pentapetalae</taxon>
        <taxon>rosids</taxon>
        <taxon>malvids</taxon>
        <taxon>Sapindales</taxon>
        <taxon>Sapindaceae</taxon>
        <taxon>Xanthoceroideae</taxon>
        <taxon>Xanthoceras</taxon>
    </lineage>
</organism>
<reference evidence="7 8" key="1">
    <citation type="submission" date="2021-02" db="EMBL/GenBank/DDBJ databases">
        <title>Plant Genome Project.</title>
        <authorList>
            <person name="Zhang R.-G."/>
        </authorList>
    </citation>
    <scope>NUCLEOTIDE SEQUENCE [LARGE SCALE GENOMIC DNA]</scope>
    <source>
        <tissue evidence="7">Leaves</tissue>
    </source>
</reference>
<protein>
    <recommendedName>
        <fullName evidence="9">Serine incorporator</fullName>
    </recommendedName>
</protein>
<feature type="transmembrane region" description="Helical" evidence="6">
    <location>
        <begin position="330"/>
        <end position="352"/>
    </location>
</feature>
<evidence type="ECO:0000256" key="4">
    <source>
        <dbReference type="ARBA" id="ARBA00022989"/>
    </source>
</evidence>
<dbReference type="PANTHER" id="PTHR10383:SF63">
    <property type="entry name" value="OS01G0179800 PROTEIN"/>
    <property type="match status" value="1"/>
</dbReference>
<keyword evidence="4 6" id="KW-1133">Transmembrane helix</keyword>
<keyword evidence="5 6" id="KW-0472">Membrane</keyword>
<evidence type="ECO:0000313" key="8">
    <source>
        <dbReference type="Proteomes" id="UP000827721"/>
    </source>
</evidence>
<name>A0ABQ8I6P4_9ROSI</name>
<evidence type="ECO:0000256" key="2">
    <source>
        <dbReference type="ARBA" id="ARBA00006665"/>
    </source>
</evidence>
<accession>A0ABQ8I6P4</accession>
<comment type="similarity">
    <text evidence="2">Belongs to the TDE1 family.</text>
</comment>
<dbReference type="PANTHER" id="PTHR10383">
    <property type="entry name" value="SERINE INCORPORATOR"/>
    <property type="match status" value="1"/>
</dbReference>
<comment type="caution">
    <text evidence="7">The sequence shown here is derived from an EMBL/GenBank/DDBJ whole genome shotgun (WGS) entry which is preliminary data.</text>
</comment>
<dbReference type="InterPro" id="IPR005016">
    <property type="entry name" value="TDE1/TMS"/>
</dbReference>
<evidence type="ECO:0008006" key="9">
    <source>
        <dbReference type="Google" id="ProtNLM"/>
    </source>
</evidence>
<dbReference type="Proteomes" id="UP000827721">
    <property type="component" value="Unassembled WGS sequence"/>
</dbReference>
<feature type="transmembrane region" description="Helical" evidence="6">
    <location>
        <begin position="250"/>
        <end position="269"/>
    </location>
</feature>
<evidence type="ECO:0000256" key="6">
    <source>
        <dbReference type="SAM" id="Phobius"/>
    </source>
</evidence>
<keyword evidence="3 6" id="KW-0812">Transmembrane</keyword>
<feature type="transmembrane region" description="Helical" evidence="6">
    <location>
        <begin position="79"/>
        <end position="99"/>
    </location>
</feature>
<evidence type="ECO:0000313" key="7">
    <source>
        <dbReference type="EMBL" id="KAH7572313.1"/>
    </source>
</evidence>
<feature type="transmembrane region" description="Helical" evidence="6">
    <location>
        <begin position="35"/>
        <end position="52"/>
    </location>
</feature>
<gene>
    <name evidence="7" type="ORF">JRO89_XS04G0237200</name>
</gene>
<feature type="transmembrane region" description="Helical" evidence="6">
    <location>
        <begin position="289"/>
        <end position="310"/>
    </location>
</feature>
<dbReference type="Pfam" id="PF03348">
    <property type="entry name" value="Serinc"/>
    <property type="match status" value="2"/>
</dbReference>
<evidence type="ECO:0000256" key="1">
    <source>
        <dbReference type="ARBA" id="ARBA00004141"/>
    </source>
</evidence>
<evidence type="ECO:0000256" key="5">
    <source>
        <dbReference type="ARBA" id="ARBA00023136"/>
    </source>
</evidence>
<feature type="transmembrane region" description="Helical" evidence="6">
    <location>
        <begin position="372"/>
        <end position="395"/>
    </location>
</feature>
<proteinExistence type="inferred from homology"/>
<feature type="transmembrane region" description="Helical" evidence="6">
    <location>
        <begin position="183"/>
        <end position="204"/>
    </location>
</feature>
<feature type="transmembrane region" description="Helical" evidence="6">
    <location>
        <begin position="154"/>
        <end position="176"/>
    </location>
</feature>